<feature type="transmembrane region" description="Helical" evidence="6">
    <location>
        <begin position="524"/>
        <end position="547"/>
    </location>
</feature>
<dbReference type="SMART" id="SM00568">
    <property type="entry name" value="GRAM"/>
    <property type="match status" value="1"/>
</dbReference>
<keyword evidence="2 6" id="KW-0812">Transmembrane</keyword>
<dbReference type="EMBL" id="KZ451999">
    <property type="protein sequence ID" value="PKA53325.1"/>
    <property type="molecule type" value="Genomic_DNA"/>
</dbReference>
<keyword evidence="3 6" id="KW-1133">Transmembrane helix</keyword>
<dbReference type="OrthoDB" id="2162691at2759"/>
<evidence type="ECO:0000256" key="2">
    <source>
        <dbReference type="ARBA" id="ARBA00022692"/>
    </source>
</evidence>
<comment type="subcellular location">
    <subcellularLocation>
        <location evidence="1">Membrane</location>
        <topology evidence="1">Single-pass membrane protein</topology>
    </subcellularLocation>
</comment>
<evidence type="ECO:0000256" key="1">
    <source>
        <dbReference type="ARBA" id="ARBA00004167"/>
    </source>
</evidence>
<evidence type="ECO:0000259" key="7">
    <source>
        <dbReference type="PROSITE" id="PS51778"/>
    </source>
</evidence>
<gene>
    <name evidence="8" type="ORF">AXF42_Ash010055</name>
</gene>
<dbReference type="FunFam" id="2.30.29.30:FF:000008">
    <property type="entry name" value="GRAM domain containing 1B"/>
    <property type="match status" value="1"/>
</dbReference>
<keyword evidence="4 6" id="KW-0472">Membrane</keyword>
<evidence type="ECO:0000313" key="9">
    <source>
        <dbReference type="Proteomes" id="UP000236161"/>
    </source>
</evidence>
<dbReference type="GO" id="GO:0016020">
    <property type="term" value="C:membrane"/>
    <property type="evidence" value="ECO:0007669"/>
    <property type="project" value="UniProtKB-SubCell"/>
</dbReference>
<feature type="compositionally biased region" description="Polar residues" evidence="5">
    <location>
        <begin position="27"/>
        <end position="36"/>
    </location>
</feature>
<evidence type="ECO:0000256" key="3">
    <source>
        <dbReference type="ARBA" id="ARBA00022989"/>
    </source>
</evidence>
<evidence type="ECO:0000256" key="6">
    <source>
        <dbReference type="SAM" id="Phobius"/>
    </source>
</evidence>
<sequence>MAVAPSSKESNDASCSGARKQDGEAASETTSVQSGESSDRKDGDAFSVMAPQTQVFSARSEEYRLLFRLPPDEALLQDFNCALQENILLQGHMYLFVHHICFYSNIFGFETKKTIAFHEVTCVRKAKTAAIFPNAIEIATGGKKHFFGSFLSRDEAYRLIVEGWAQHAADTRFILDPQTLKSETNIQDIEAISERESGTKLSADDLSSSGRKNDTSSEELMPLPNGDIDTIILENHVDTCENGEANAEGHSEPLLLLCEDVDTSKVPEQFTMVAQANFPICMEEFFDFFISDQAFNFLEDFHKRCGDKDFKCTAWQKHEVFGYTRDVSFLHPVKVYLGAKFGCCQEVQKFRVFRNRHLVIETTQQITDVPYSDYFLVEGIWDVTQDADEENRCTLRVYSNVAFSKKTIFRGKIEQSTREECREVYGIWVQIACELLKRNVAKQEEEDSRQNICRSLDGDARLHNSDTCGTSEHLHTVVPSEIQHSPTLMENPVNEIFGLPNIGSSVIKDAWMTSISYLKSDSRLPLVVAVVFVAMLILMQMSIIVLLTRAPEVHIVSSFAPDRHWTENVEWLEKRFNYLREEMLTVETRLEKMRDEYEMLKDYIQSLERPKHKS</sequence>
<dbReference type="PROSITE" id="PS51778">
    <property type="entry name" value="VAST"/>
    <property type="match status" value="1"/>
</dbReference>
<proteinExistence type="predicted"/>
<reference evidence="8 9" key="1">
    <citation type="journal article" date="2017" name="Nature">
        <title>The Apostasia genome and the evolution of orchids.</title>
        <authorList>
            <person name="Zhang G.Q."/>
            <person name="Liu K.W."/>
            <person name="Li Z."/>
            <person name="Lohaus R."/>
            <person name="Hsiao Y.Y."/>
            <person name="Niu S.C."/>
            <person name="Wang J.Y."/>
            <person name="Lin Y.C."/>
            <person name="Xu Q."/>
            <person name="Chen L.J."/>
            <person name="Yoshida K."/>
            <person name="Fujiwara S."/>
            <person name="Wang Z.W."/>
            <person name="Zhang Y.Q."/>
            <person name="Mitsuda N."/>
            <person name="Wang M."/>
            <person name="Liu G.H."/>
            <person name="Pecoraro L."/>
            <person name="Huang H.X."/>
            <person name="Xiao X.J."/>
            <person name="Lin M."/>
            <person name="Wu X.Y."/>
            <person name="Wu W.L."/>
            <person name="Chen Y.Y."/>
            <person name="Chang S.B."/>
            <person name="Sakamoto S."/>
            <person name="Ohme-Takagi M."/>
            <person name="Yagi M."/>
            <person name="Zeng S.J."/>
            <person name="Shen C.Y."/>
            <person name="Yeh C.M."/>
            <person name="Luo Y.B."/>
            <person name="Tsai W.C."/>
            <person name="Van de Peer Y."/>
            <person name="Liu Z.J."/>
        </authorList>
    </citation>
    <scope>NUCLEOTIDE SEQUENCE [LARGE SCALE GENOMIC DNA]</scope>
    <source>
        <strain evidence="9">cv. Shenzhen</strain>
        <tissue evidence="8">Stem</tissue>
    </source>
</reference>
<feature type="domain" description="VASt" evidence="7">
    <location>
        <begin position="269"/>
        <end position="440"/>
    </location>
</feature>
<dbReference type="Pfam" id="PF02893">
    <property type="entry name" value="GRAM"/>
    <property type="match status" value="1"/>
</dbReference>
<dbReference type="CDD" id="cd13220">
    <property type="entry name" value="PH-GRAM_GRAMDC"/>
    <property type="match status" value="1"/>
</dbReference>
<feature type="region of interest" description="Disordered" evidence="5">
    <location>
        <begin position="1"/>
        <end position="44"/>
    </location>
</feature>
<evidence type="ECO:0000313" key="8">
    <source>
        <dbReference type="EMBL" id="PKA53325.1"/>
    </source>
</evidence>
<evidence type="ECO:0000256" key="4">
    <source>
        <dbReference type="ARBA" id="ARBA00023136"/>
    </source>
</evidence>
<dbReference type="Pfam" id="PF16016">
    <property type="entry name" value="VASt"/>
    <property type="match status" value="1"/>
</dbReference>
<dbReference type="Proteomes" id="UP000236161">
    <property type="component" value="Unassembled WGS sequence"/>
</dbReference>
<keyword evidence="9" id="KW-1185">Reference proteome</keyword>
<name>A0A2I0ACT6_9ASPA</name>
<dbReference type="InterPro" id="IPR004182">
    <property type="entry name" value="GRAM"/>
</dbReference>
<dbReference type="PANTHER" id="PTHR47666:SF1">
    <property type="entry name" value="PROTEIN VASCULAR ASSOCIATED DEATH 1, CHLOROPLASTIC"/>
    <property type="match status" value="1"/>
</dbReference>
<organism evidence="8 9">
    <name type="scientific">Apostasia shenzhenica</name>
    <dbReference type="NCBI Taxonomy" id="1088818"/>
    <lineage>
        <taxon>Eukaryota</taxon>
        <taxon>Viridiplantae</taxon>
        <taxon>Streptophyta</taxon>
        <taxon>Embryophyta</taxon>
        <taxon>Tracheophyta</taxon>
        <taxon>Spermatophyta</taxon>
        <taxon>Magnoliopsida</taxon>
        <taxon>Liliopsida</taxon>
        <taxon>Asparagales</taxon>
        <taxon>Orchidaceae</taxon>
        <taxon>Apostasioideae</taxon>
        <taxon>Apostasia</taxon>
    </lineage>
</organism>
<dbReference type="Gene3D" id="2.30.29.30">
    <property type="entry name" value="Pleckstrin-homology domain (PH domain)/Phosphotyrosine-binding domain (PTB)"/>
    <property type="match status" value="1"/>
</dbReference>
<feature type="region of interest" description="Disordered" evidence="5">
    <location>
        <begin position="200"/>
        <end position="221"/>
    </location>
</feature>
<evidence type="ECO:0000256" key="5">
    <source>
        <dbReference type="SAM" id="MobiDB-lite"/>
    </source>
</evidence>
<protein>
    <submittedName>
        <fullName evidence="8">C2 and GRAM domain-containing protein</fullName>
    </submittedName>
</protein>
<accession>A0A2I0ACT6</accession>
<dbReference type="GO" id="GO:0043069">
    <property type="term" value="P:negative regulation of programmed cell death"/>
    <property type="evidence" value="ECO:0007669"/>
    <property type="project" value="TreeGrafter"/>
</dbReference>
<dbReference type="InterPro" id="IPR011993">
    <property type="entry name" value="PH-like_dom_sf"/>
</dbReference>
<dbReference type="PANTHER" id="PTHR47666">
    <property type="entry name" value="PROTEIN VASCULAR ASSOCIATED DEATH 1, CHLOROPLASTIC"/>
    <property type="match status" value="1"/>
</dbReference>
<dbReference type="InterPro" id="IPR031968">
    <property type="entry name" value="VASt"/>
</dbReference>
<dbReference type="AlphaFoldDB" id="A0A2I0ACT6"/>
<dbReference type="STRING" id="1088818.A0A2I0ACT6"/>